<name>A0A6N2U865_BLAHA</name>
<dbReference type="GO" id="GO:0009401">
    <property type="term" value="P:phosphoenolpyruvate-dependent sugar phosphotransferase system"/>
    <property type="evidence" value="ECO:0007669"/>
    <property type="project" value="UniProtKB-KW"/>
</dbReference>
<proteinExistence type="predicted"/>
<accession>A0A6N2U865</accession>
<dbReference type="GO" id="GO:0016301">
    <property type="term" value="F:kinase activity"/>
    <property type="evidence" value="ECO:0007669"/>
    <property type="project" value="UniProtKB-KW"/>
</dbReference>
<keyword evidence="5" id="KW-0598">Phosphotransferase system</keyword>
<evidence type="ECO:0000313" key="8">
    <source>
        <dbReference type="EMBL" id="VYT11676.1"/>
    </source>
</evidence>
<evidence type="ECO:0000256" key="6">
    <source>
        <dbReference type="ARBA" id="ARBA00022777"/>
    </source>
</evidence>
<dbReference type="PANTHER" id="PTHR45008">
    <property type="entry name" value="PTS SYSTEM GLUCOSE-SPECIFIC EIIA COMPONENT"/>
    <property type="match status" value="1"/>
</dbReference>
<comment type="subcellular location">
    <subcellularLocation>
        <location evidence="1">Cytoplasm</location>
    </subcellularLocation>
</comment>
<dbReference type="PROSITE" id="PS51093">
    <property type="entry name" value="PTS_EIIA_TYPE_1"/>
    <property type="match status" value="1"/>
</dbReference>
<reference evidence="8" key="1">
    <citation type="submission" date="2019-11" db="EMBL/GenBank/DDBJ databases">
        <authorList>
            <person name="Feng L."/>
        </authorList>
    </citation>
    <scope>NUCLEOTIDE SEQUENCE</scope>
    <source>
        <strain evidence="8">BhanseniiLFYP23</strain>
    </source>
</reference>
<dbReference type="EMBL" id="CACRSY010000012">
    <property type="protein sequence ID" value="VYT11676.1"/>
    <property type="molecule type" value="Genomic_DNA"/>
</dbReference>
<evidence type="ECO:0000256" key="4">
    <source>
        <dbReference type="ARBA" id="ARBA00022679"/>
    </source>
</evidence>
<dbReference type="InterPro" id="IPR001127">
    <property type="entry name" value="PTS_EIIA_1_perm"/>
</dbReference>
<dbReference type="Gene3D" id="2.70.70.10">
    <property type="entry name" value="Glucose Permease (Domain IIA)"/>
    <property type="match status" value="1"/>
</dbReference>
<dbReference type="PANTHER" id="PTHR45008:SF1">
    <property type="entry name" value="PTS SYSTEM GLUCOSE-SPECIFIC EIIA COMPONENT"/>
    <property type="match status" value="1"/>
</dbReference>
<organism evidence="8">
    <name type="scientific">Blautia hansenii</name>
    <name type="common">Ruminococcus hansenii</name>
    <dbReference type="NCBI Taxonomy" id="1322"/>
    <lineage>
        <taxon>Bacteria</taxon>
        <taxon>Bacillati</taxon>
        <taxon>Bacillota</taxon>
        <taxon>Clostridia</taxon>
        <taxon>Lachnospirales</taxon>
        <taxon>Lachnospiraceae</taxon>
        <taxon>Blautia</taxon>
    </lineage>
</organism>
<evidence type="ECO:0000256" key="5">
    <source>
        <dbReference type="ARBA" id="ARBA00022683"/>
    </source>
</evidence>
<dbReference type="RefSeq" id="WP_004222864.1">
    <property type="nucleotide sequence ID" value="NZ_CACRSY010000012.1"/>
</dbReference>
<sequence length="162" mass="17372">MFNFFKKKQDNTFFLGAPVKGKAVDLKEVNDPTFSTGMLGQGVAIIPSEGKIYAPADGEIAMVFDTLHAVSMTADNGVEILVHVGLDTVELKGEGFEGHVKAGDKVKKGDLLLTVDLDAVKEAGYDTITPMLVCNTDDYAAVEGIFGKDVMPKDDVVSIKMK</sequence>
<keyword evidence="2" id="KW-0813">Transport</keyword>
<evidence type="ECO:0000256" key="2">
    <source>
        <dbReference type="ARBA" id="ARBA00022448"/>
    </source>
</evidence>
<keyword evidence="3" id="KW-0762">Sugar transport</keyword>
<dbReference type="GO" id="GO:0005737">
    <property type="term" value="C:cytoplasm"/>
    <property type="evidence" value="ECO:0007669"/>
    <property type="project" value="UniProtKB-SubCell"/>
</dbReference>
<feature type="domain" description="PTS EIIA type-1" evidence="7">
    <location>
        <begin position="31"/>
        <end position="135"/>
    </location>
</feature>
<evidence type="ECO:0000259" key="7">
    <source>
        <dbReference type="PROSITE" id="PS51093"/>
    </source>
</evidence>
<protein>
    <submittedName>
        <fullName evidence="8">PTS system beta-glucoside-specific EIIBCA component</fullName>
    </submittedName>
</protein>
<dbReference type="InterPro" id="IPR050890">
    <property type="entry name" value="PTS_EIIA_component"/>
</dbReference>
<dbReference type="FunFam" id="2.70.70.10:FF:000001">
    <property type="entry name" value="PTS system glucose-specific IIA component"/>
    <property type="match status" value="1"/>
</dbReference>
<keyword evidence="6" id="KW-0418">Kinase</keyword>
<gene>
    <name evidence="8" type="primary">bglF</name>
    <name evidence="8" type="ORF">BHLFYP23_00218</name>
</gene>
<dbReference type="AlphaFoldDB" id="A0A6N2U865"/>
<evidence type="ECO:0000256" key="3">
    <source>
        <dbReference type="ARBA" id="ARBA00022597"/>
    </source>
</evidence>
<dbReference type="PROSITE" id="PS00371">
    <property type="entry name" value="PTS_EIIA_TYPE_1_HIS"/>
    <property type="match status" value="1"/>
</dbReference>
<dbReference type="Pfam" id="PF00358">
    <property type="entry name" value="PTS_EIIA_1"/>
    <property type="match status" value="1"/>
</dbReference>
<keyword evidence="4" id="KW-0808">Transferase</keyword>
<dbReference type="InterPro" id="IPR011055">
    <property type="entry name" value="Dup_hybrid_motif"/>
</dbReference>
<evidence type="ECO:0000256" key="1">
    <source>
        <dbReference type="ARBA" id="ARBA00004496"/>
    </source>
</evidence>
<dbReference type="NCBIfam" id="TIGR00830">
    <property type="entry name" value="PTBA"/>
    <property type="match status" value="1"/>
</dbReference>
<dbReference type="SUPFAM" id="SSF51261">
    <property type="entry name" value="Duplicated hybrid motif"/>
    <property type="match status" value="1"/>
</dbReference>